<proteinExistence type="predicted"/>
<dbReference type="EMBL" id="CADCXU010015124">
    <property type="protein sequence ID" value="CAB0004647.1"/>
    <property type="molecule type" value="Genomic_DNA"/>
</dbReference>
<reference evidence="2 3" key="1">
    <citation type="submission" date="2020-02" db="EMBL/GenBank/DDBJ databases">
        <authorList>
            <person name="Ferguson B K."/>
        </authorList>
    </citation>
    <scope>NUCLEOTIDE SEQUENCE [LARGE SCALE GENOMIC DNA]</scope>
</reference>
<sequence>MMSEKLMRKKLKKRWRRRRRTRNWRRWLRSGEEVEEGDEGEDEDLGEEEVYEDLEEEEVEEGRRWWRGEGAFHVLNFPRLEERLSDGDGCFAGATVNEHIKGPGAACGPSDRDASFAPLKRIPPYRLLIRAGRRIFKRNLILTLFLNIRRYIFGIFHFDRHRKIENASQNHLIRKYRVPSTHRQK</sequence>
<keyword evidence="3" id="KW-1185">Reference proteome</keyword>
<organism evidence="2 3">
    <name type="scientific">Nesidiocoris tenuis</name>
    <dbReference type="NCBI Taxonomy" id="355587"/>
    <lineage>
        <taxon>Eukaryota</taxon>
        <taxon>Metazoa</taxon>
        <taxon>Ecdysozoa</taxon>
        <taxon>Arthropoda</taxon>
        <taxon>Hexapoda</taxon>
        <taxon>Insecta</taxon>
        <taxon>Pterygota</taxon>
        <taxon>Neoptera</taxon>
        <taxon>Paraneoptera</taxon>
        <taxon>Hemiptera</taxon>
        <taxon>Heteroptera</taxon>
        <taxon>Panheteroptera</taxon>
        <taxon>Cimicomorpha</taxon>
        <taxon>Miridae</taxon>
        <taxon>Dicyphina</taxon>
        <taxon>Nesidiocoris</taxon>
    </lineage>
</organism>
<dbReference type="Proteomes" id="UP000479000">
    <property type="component" value="Unassembled WGS sequence"/>
</dbReference>
<evidence type="ECO:0000313" key="2">
    <source>
        <dbReference type="EMBL" id="CAB0004647.1"/>
    </source>
</evidence>
<gene>
    <name evidence="2" type="ORF">NTEN_LOCUS10124</name>
</gene>
<feature type="region of interest" description="Disordered" evidence="1">
    <location>
        <begin position="31"/>
        <end position="55"/>
    </location>
</feature>
<protein>
    <submittedName>
        <fullName evidence="2">Uncharacterized protein</fullName>
    </submittedName>
</protein>
<evidence type="ECO:0000256" key="1">
    <source>
        <dbReference type="SAM" id="MobiDB-lite"/>
    </source>
</evidence>
<feature type="compositionally biased region" description="Acidic residues" evidence="1">
    <location>
        <begin position="33"/>
        <end position="55"/>
    </location>
</feature>
<dbReference type="AlphaFoldDB" id="A0A6H5GKV3"/>
<evidence type="ECO:0000313" key="3">
    <source>
        <dbReference type="Proteomes" id="UP000479000"/>
    </source>
</evidence>
<name>A0A6H5GKV3_9HEMI</name>
<accession>A0A6H5GKV3</accession>